<name>A0ABV6FRD2_9BACT</name>
<proteinExistence type="inferred from homology"/>
<evidence type="ECO:0000256" key="1">
    <source>
        <dbReference type="ARBA" id="ARBA00006739"/>
    </source>
</evidence>
<dbReference type="Pfam" id="PF13641">
    <property type="entry name" value="Glyco_tranf_2_3"/>
    <property type="match status" value="1"/>
</dbReference>
<comment type="similarity">
    <text evidence="1">Belongs to the glycosyltransferase 2 family.</text>
</comment>
<comment type="caution">
    <text evidence="4">The sequence shown here is derived from an EMBL/GenBank/DDBJ whole genome shotgun (WGS) entry which is preliminary data.</text>
</comment>
<dbReference type="InterPro" id="IPR029044">
    <property type="entry name" value="Nucleotide-diphossugar_trans"/>
</dbReference>
<dbReference type="GO" id="GO:0016757">
    <property type="term" value="F:glycosyltransferase activity"/>
    <property type="evidence" value="ECO:0007669"/>
    <property type="project" value="UniProtKB-KW"/>
</dbReference>
<dbReference type="EMBL" id="JBHLWI010000015">
    <property type="protein sequence ID" value="MFC0262416.1"/>
    <property type="molecule type" value="Genomic_DNA"/>
</dbReference>
<keyword evidence="3 4" id="KW-0808">Transferase</keyword>
<protein>
    <submittedName>
        <fullName evidence="4">Glycosyltransferase family 2 protein</fullName>
        <ecNumber evidence="4">2.4.-.-</ecNumber>
    </submittedName>
</protein>
<evidence type="ECO:0000313" key="4">
    <source>
        <dbReference type="EMBL" id="MFC0262416.1"/>
    </source>
</evidence>
<dbReference type="PANTHER" id="PTHR43179:SF12">
    <property type="entry name" value="GALACTOFURANOSYLTRANSFERASE GLFT2"/>
    <property type="match status" value="1"/>
</dbReference>
<accession>A0ABV6FRD2</accession>
<dbReference type="Gene3D" id="3.90.550.10">
    <property type="entry name" value="Spore Coat Polysaccharide Biosynthesis Protein SpsA, Chain A"/>
    <property type="match status" value="1"/>
</dbReference>
<dbReference type="CDD" id="cd04186">
    <property type="entry name" value="GT_2_like_c"/>
    <property type="match status" value="1"/>
</dbReference>
<keyword evidence="5" id="KW-1185">Reference proteome</keyword>
<dbReference type="PANTHER" id="PTHR43179">
    <property type="entry name" value="RHAMNOSYLTRANSFERASE WBBL"/>
    <property type="match status" value="1"/>
</dbReference>
<keyword evidence="2 4" id="KW-0328">Glycosyltransferase</keyword>
<dbReference type="SUPFAM" id="SSF53448">
    <property type="entry name" value="Nucleotide-diphospho-sugar transferases"/>
    <property type="match status" value="1"/>
</dbReference>
<evidence type="ECO:0000256" key="2">
    <source>
        <dbReference type="ARBA" id="ARBA00022676"/>
    </source>
</evidence>
<reference evidence="4 5" key="1">
    <citation type="submission" date="2024-09" db="EMBL/GenBank/DDBJ databases">
        <authorList>
            <person name="Sun Q."/>
            <person name="Mori K."/>
        </authorList>
    </citation>
    <scope>NUCLEOTIDE SEQUENCE [LARGE SCALE GENOMIC DNA]</scope>
    <source>
        <strain evidence="4 5">CCM 7650</strain>
    </source>
</reference>
<evidence type="ECO:0000256" key="3">
    <source>
        <dbReference type="ARBA" id="ARBA00022679"/>
    </source>
</evidence>
<evidence type="ECO:0000313" key="5">
    <source>
        <dbReference type="Proteomes" id="UP001589797"/>
    </source>
</evidence>
<dbReference type="RefSeq" id="WP_382386858.1">
    <property type="nucleotide sequence ID" value="NZ_JBHLWI010000015.1"/>
</dbReference>
<dbReference type="EC" id="2.4.-.-" evidence="4"/>
<organism evidence="4 5">
    <name type="scientific">Fontibacter flavus</name>
    <dbReference type="NCBI Taxonomy" id="654838"/>
    <lineage>
        <taxon>Bacteria</taxon>
        <taxon>Pseudomonadati</taxon>
        <taxon>Bacteroidota</taxon>
        <taxon>Cytophagia</taxon>
        <taxon>Cytophagales</taxon>
        <taxon>Cyclobacteriaceae</taxon>
        <taxon>Fontibacter</taxon>
    </lineage>
</organism>
<sequence length="312" mass="35363">MHSLSCPSVAIIVLNWNGYRHSKECLQTLEGLSYPNYQIVLVDNASEDHSGELLKKEFPHVTLIQNNSNLGFTGGNNAGISYALEHGFDYVLMLNNDTLVSPDFLDKMIEDAKKHPQVGIVQPLILLMEDTSKIWSAGGKMKEWQGTAETIGDRMSLEAFELKSSELEWVTGCCMLIPTPVIRKVGPLQNSFFAYFEDVDWSLRMRAAGYKLYLSPKSIIYHEGNASSKKQSKEGTLSPTVFYLHSRNQLFLLRRHLKFPQSLVAWPFQLGKYLAWISYFCLRGRFQKAKAVIRGIKDGLFLDHTVNHPLCP</sequence>
<dbReference type="Proteomes" id="UP001589797">
    <property type="component" value="Unassembled WGS sequence"/>
</dbReference>
<gene>
    <name evidence="4" type="ORF">ACFFIP_06945</name>
</gene>